<feature type="transmembrane region" description="Helical" evidence="15">
    <location>
        <begin position="83"/>
        <end position="102"/>
    </location>
</feature>
<evidence type="ECO:0000256" key="1">
    <source>
        <dbReference type="ARBA" id="ARBA00004651"/>
    </source>
</evidence>
<keyword evidence="3" id="KW-1003">Cell membrane</keyword>
<evidence type="ECO:0000256" key="5">
    <source>
        <dbReference type="ARBA" id="ARBA00022692"/>
    </source>
</evidence>
<dbReference type="InterPro" id="IPR027417">
    <property type="entry name" value="P-loop_NTPase"/>
</dbReference>
<dbReference type="InterPro" id="IPR041027">
    <property type="entry name" value="FtsK_alpha"/>
</dbReference>
<dbReference type="InterPro" id="IPR036390">
    <property type="entry name" value="WH_DNA-bd_sf"/>
</dbReference>
<keyword evidence="12" id="KW-0131">Cell cycle</keyword>
<keyword evidence="11 15" id="KW-0472">Membrane</keyword>
<dbReference type="InterPro" id="IPR018541">
    <property type="entry name" value="Ftsk_gamma"/>
</dbReference>
<keyword evidence="4" id="KW-0132">Cell division</keyword>
<keyword evidence="8" id="KW-0067">ATP-binding</keyword>
<name>A0A3B0RA14_9ZZZZ</name>
<dbReference type="InterPro" id="IPR003593">
    <property type="entry name" value="AAA+_ATPase"/>
</dbReference>
<evidence type="ECO:0000256" key="9">
    <source>
        <dbReference type="ARBA" id="ARBA00022989"/>
    </source>
</evidence>
<feature type="region of interest" description="Disordered" evidence="14">
    <location>
        <begin position="198"/>
        <end position="239"/>
    </location>
</feature>
<dbReference type="GO" id="GO:0005524">
    <property type="term" value="F:ATP binding"/>
    <property type="evidence" value="ECO:0007669"/>
    <property type="project" value="UniProtKB-KW"/>
</dbReference>
<dbReference type="GO" id="GO:0005886">
    <property type="term" value="C:plasma membrane"/>
    <property type="evidence" value="ECO:0007669"/>
    <property type="project" value="UniProtKB-SubCell"/>
</dbReference>
<dbReference type="Pfam" id="PF09397">
    <property type="entry name" value="FtsK_gamma"/>
    <property type="match status" value="1"/>
</dbReference>
<dbReference type="EMBL" id="UOEA01000073">
    <property type="protein sequence ID" value="VAV84778.1"/>
    <property type="molecule type" value="Genomic_DNA"/>
</dbReference>
<evidence type="ECO:0000256" key="15">
    <source>
        <dbReference type="SAM" id="Phobius"/>
    </source>
</evidence>
<evidence type="ECO:0000256" key="8">
    <source>
        <dbReference type="ARBA" id="ARBA00022840"/>
    </source>
</evidence>
<evidence type="ECO:0000259" key="16">
    <source>
        <dbReference type="PROSITE" id="PS50901"/>
    </source>
</evidence>
<comment type="subcellular location">
    <subcellularLocation>
        <location evidence="1">Cell membrane</location>
        <topology evidence="1">Multi-pass membrane protein</topology>
    </subcellularLocation>
</comment>
<feature type="transmembrane region" description="Helical" evidence="15">
    <location>
        <begin position="12"/>
        <end position="33"/>
    </location>
</feature>
<feature type="transmembrane region" description="Helical" evidence="15">
    <location>
        <begin position="45"/>
        <end position="71"/>
    </location>
</feature>
<protein>
    <submittedName>
        <fullName evidence="17">DNA translocase FtsK</fullName>
    </submittedName>
</protein>
<dbReference type="Gene3D" id="3.40.50.300">
    <property type="entry name" value="P-loop containing nucleotide triphosphate hydrolases"/>
    <property type="match status" value="1"/>
</dbReference>
<feature type="transmembrane region" description="Helical" evidence="15">
    <location>
        <begin position="122"/>
        <end position="145"/>
    </location>
</feature>
<evidence type="ECO:0000313" key="17">
    <source>
        <dbReference type="EMBL" id="VAV84778.1"/>
    </source>
</evidence>
<evidence type="ECO:0000256" key="4">
    <source>
        <dbReference type="ARBA" id="ARBA00022618"/>
    </source>
</evidence>
<dbReference type="SMART" id="SM00382">
    <property type="entry name" value="AAA"/>
    <property type="match status" value="1"/>
</dbReference>
<evidence type="ECO:0000256" key="6">
    <source>
        <dbReference type="ARBA" id="ARBA00022741"/>
    </source>
</evidence>
<keyword evidence="6" id="KW-0547">Nucleotide-binding</keyword>
<evidence type="ECO:0000256" key="2">
    <source>
        <dbReference type="ARBA" id="ARBA00006474"/>
    </source>
</evidence>
<dbReference type="SUPFAM" id="SSF52540">
    <property type="entry name" value="P-loop containing nucleoside triphosphate hydrolases"/>
    <property type="match status" value="1"/>
</dbReference>
<evidence type="ECO:0000256" key="13">
    <source>
        <dbReference type="ARBA" id="ARBA00025923"/>
    </source>
</evidence>
<proteinExistence type="inferred from homology"/>
<dbReference type="SUPFAM" id="SSF46785">
    <property type="entry name" value="Winged helix' DNA-binding domain"/>
    <property type="match status" value="1"/>
</dbReference>
<dbReference type="GO" id="GO:0051301">
    <property type="term" value="P:cell division"/>
    <property type="evidence" value="ECO:0007669"/>
    <property type="project" value="UniProtKB-KW"/>
</dbReference>
<dbReference type="Pfam" id="PF01580">
    <property type="entry name" value="FtsK_SpoIIIE"/>
    <property type="match status" value="1"/>
</dbReference>
<dbReference type="InterPro" id="IPR025199">
    <property type="entry name" value="FtsK_4TM"/>
</dbReference>
<dbReference type="Pfam" id="PF13491">
    <property type="entry name" value="FtsK_4TM"/>
    <property type="match status" value="1"/>
</dbReference>
<sequence>MTKLKKEERGLRAEIAGIIFFALALLVTASLFFRHIGAESRVGVLGHNISVLLFIAIGLTAYVFPVLFFFISYRMLFKFGVRVRATIPISLILFIVALAALIEVVLGGQGGIVGNFIARHLGVYLGAAGSIIILGAVILISLRVGTGLSVIQLGQSVAAVILAVATFFGVLLAGIARRLGRRRTDSVAEKEKIKAQAATVEAEKGPRKKPTIVTSKPLKDTTPKKPEQSQERFEFETSDTKGSFKLPLLSFLNEPEPGSGAYDNETILTNSKILEKKLHDFDVEGHVVEVRPGPVVTTYEFEPAPGIKVGKITNLSDDLALAMRAESIRILAPVPGKAVVGIEIPNREKETILFRDILECEAYGKSKSPLTLALGKDVSGVPVATDLAKMPHLLVAGATGAGKSVAVNAMILSILYKATPDDVRFLMIDPKMLELSAYEGIPHMLAPVVTNPKRASVMLRGIVTEMEKRYKRMAVKGAKNIDDYNYKIAAEEKAGGIKDTPSMASSENSEATEAIEHGKLPYIVVIIDELADLMVTAGKDVEDSLVRLSQMARAAGIHLILATQRPSVDVLTGLIKANFPARISFQVPSRTDSRTILDSMGAESLLGSGDMLFLPPGSSKLKRVHGAYVSSDEILRVTAALKKQSKPIVKKAVIIDEKTVSRIEEEEELGEEFMKKYREAVEMAEKLEMLSTSYIQRRFRIGYNTAARIIEKMEEEGIVGPSQGSKPREVLKRGMEE</sequence>
<feature type="compositionally biased region" description="Basic and acidic residues" evidence="14">
    <location>
        <begin position="217"/>
        <end position="239"/>
    </location>
</feature>
<dbReference type="GO" id="GO:0007059">
    <property type="term" value="P:chromosome segregation"/>
    <property type="evidence" value="ECO:0007669"/>
    <property type="project" value="UniProtKB-KW"/>
</dbReference>
<dbReference type="Gene3D" id="3.30.980.40">
    <property type="match status" value="1"/>
</dbReference>
<reference evidence="17" key="1">
    <citation type="submission" date="2018-06" db="EMBL/GenBank/DDBJ databases">
        <authorList>
            <person name="Zhirakovskaya E."/>
        </authorList>
    </citation>
    <scope>NUCLEOTIDE SEQUENCE</scope>
</reference>
<evidence type="ECO:0000256" key="11">
    <source>
        <dbReference type="ARBA" id="ARBA00023136"/>
    </source>
</evidence>
<dbReference type="Gene3D" id="1.10.10.10">
    <property type="entry name" value="Winged helix-like DNA-binding domain superfamily/Winged helix DNA-binding domain"/>
    <property type="match status" value="1"/>
</dbReference>
<evidence type="ECO:0000256" key="3">
    <source>
        <dbReference type="ARBA" id="ARBA00022475"/>
    </source>
</evidence>
<evidence type="ECO:0000256" key="7">
    <source>
        <dbReference type="ARBA" id="ARBA00022829"/>
    </source>
</evidence>
<keyword evidence="9 15" id="KW-1133">Transmembrane helix</keyword>
<dbReference type="PANTHER" id="PTHR22683:SF41">
    <property type="entry name" value="DNA TRANSLOCASE FTSK"/>
    <property type="match status" value="1"/>
</dbReference>
<feature type="domain" description="FtsK" evidence="16">
    <location>
        <begin position="380"/>
        <end position="594"/>
    </location>
</feature>
<dbReference type="AlphaFoldDB" id="A0A3B0RA14"/>
<dbReference type="InterPro" id="IPR036388">
    <property type="entry name" value="WH-like_DNA-bd_sf"/>
</dbReference>
<dbReference type="PANTHER" id="PTHR22683">
    <property type="entry name" value="SPORULATION PROTEIN RELATED"/>
    <property type="match status" value="1"/>
</dbReference>
<feature type="compositionally biased region" description="Basic and acidic residues" evidence="14">
    <location>
        <begin position="726"/>
        <end position="737"/>
    </location>
</feature>
<keyword evidence="5 15" id="KW-0812">Transmembrane</keyword>
<gene>
    <name evidence="17" type="ORF">MNBD_DELTA01-1869</name>
</gene>
<dbReference type="PROSITE" id="PS50901">
    <property type="entry name" value="FTSK"/>
    <property type="match status" value="1"/>
</dbReference>
<comment type="subunit">
    <text evidence="13">Homohexamer. Forms a ring that surrounds DNA.</text>
</comment>
<evidence type="ECO:0000256" key="12">
    <source>
        <dbReference type="ARBA" id="ARBA00023306"/>
    </source>
</evidence>
<organism evidence="17">
    <name type="scientific">hydrothermal vent metagenome</name>
    <dbReference type="NCBI Taxonomy" id="652676"/>
    <lineage>
        <taxon>unclassified sequences</taxon>
        <taxon>metagenomes</taxon>
        <taxon>ecological metagenomes</taxon>
    </lineage>
</organism>
<dbReference type="GO" id="GO:0003677">
    <property type="term" value="F:DNA binding"/>
    <property type="evidence" value="ECO:0007669"/>
    <property type="project" value="UniProtKB-KW"/>
</dbReference>
<evidence type="ECO:0000256" key="10">
    <source>
        <dbReference type="ARBA" id="ARBA00023125"/>
    </source>
</evidence>
<dbReference type="SMART" id="SM00843">
    <property type="entry name" value="Ftsk_gamma"/>
    <property type="match status" value="1"/>
</dbReference>
<dbReference type="Pfam" id="PF17854">
    <property type="entry name" value="FtsK_alpha"/>
    <property type="match status" value="1"/>
</dbReference>
<keyword evidence="10" id="KW-0238">DNA-binding</keyword>
<accession>A0A3B0RA14</accession>
<comment type="similarity">
    <text evidence="2">Belongs to the FtsK/SpoIIIE/SftA family.</text>
</comment>
<dbReference type="InterPro" id="IPR050206">
    <property type="entry name" value="FtsK/SpoIIIE/SftA"/>
</dbReference>
<feature type="region of interest" description="Disordered" evidence="14">
    <location>
        <begin position="718"/>
        <end position="737"/>
    </location>
</feature>
<evidence type="ECO:0000256" key="14">
    <source>
        <dbReference type="SAM" id="MobiDB-lite"/>
    </source>
</evidence>
<feature type="transmembrane region" description="Helical" evidence="15">
    <location>
        <begin position="157"/>
        <end position="176"/>
    </location>
</feature>
<keyword evidence="7" id="KW-0159">Chromosome partition</keyword>
<dbReference type="InterPro" id="IPR002543">
    <property type="entry name" value="FtsK_dom"/>
</dbReference>